<reference evidence="1 2" key="1">
    <citation type="submission" date="2019-09" db="EMBL/GenBank/DDBJ databases">
        <title>A chromosome-level genome assembly of the Chinese tupelo Nyssa sinensis.</title>
        <authorList>
            <person name="Yang X."/>
            <person name="Kang M."/>
            <person name="Yang Y."/>
            <person name="Xiong H."/>
            <person name="Wang M."/>
            <person name="Zhang Z."/>
            <person name="Wang Z."/>
            <person name="Wu H."/>
            <person name="Ma T."/>
            <person name="Liu J."/>
            <person name="Xi Z."/>
        </authorList>
    </citation>
    <scope>NUCLEOTIDE SEQUENCE [LARGE SCALE GENOMIC DNA]</scope>
    <source>
        <strain evidence="1">J267</strain>
        <tissue evidence="1">Leaf</tissue>
    </source>
</reference>
<gene>
    <name evidence="1" type="ORF">F0562_014599</name>
</gene>
<dbReference type="Proteomes" id="UP000325577">
    <property type="component" value="Linkage Group LG6"/>
</dbReference>
<evidence type="ECO:0000313" key="1">
    <source>
        <dbReference type="EMBL" id="KAA8520343.1"/>
    </source>
</evidence>
<accession>A0A5J4ZN81</accession>
<keyword evidence="2" id="KW-1185">Reference proteome</keyword>
<organism evidence="1 2">
    <name type="scientific">Nyssa sinensis</name>
    <dbReference type="NCBI Taxonomy" id="561372"/>
    <lineage>
        <taxon>Eukaryota</taxon>
        <taxon>Viridiplantae</taxon>
        <taxon>Streptophyta</taxon>
        <taxon>Embryophyta</taxon>
        <taxon>Tracheophyta</taxon>
        <taxon>Spermatophyta</taxon>
        <taxon>Magnoliopsida</taxon>
        <taxon>eudicotyledons</taxon>
        <taxon>Gunneridae</taxon>
        <taxon>Pentapetalae</taxon>
        <taxon>asterids</taxon>
        <taxon>Cornales</taxon>
        <taxon>Nyssaceae</taxon>
        <taxon>Nyssa</taxon>
    </lineage>
</organism>
<evidence type="ECO:0000313" key="2">
    <source>
        <dbReference type="Proteomes" id="UP000325577"/>
    </source>
</evidence>
<dbReference type="AlphaFoldDB" id="A0A5J4ZN81"/>
<name>A0A5J4ZN81_9ASTE</name>
<sequence>MLNKRQIAKLFLEFMSKFFCSTRSVKLALVLHHIRKDEANVHPTVVNVHMIGKRCIKESTSALCDDLITWISYDVGFLFQVWKFGTTEIG</sequence>
<protein>
    <submittedName>
        <fullName evidence="1">Uncharacterized protein</fullName>
    </submittedName>
</protein>
<proteinExistence type="predicted"/>
<dbReference type="EMBL" id="CM018049">
    <property type="protein sequence ID" value="KAA8520343.1"/>
    <property type="molecule type" value="Genomic_DNA"/>
</dbReference>